<sequence>MSNTNYPRQLQQLGLNIARYRKLRGLTQEELAALISMSRTHLSNLEAPGKITSISLEKLFTIADVLNVSPASLLSFD</sequence>
<dbReference type="PROSITE" id="PS50943">
    <property type="entry name" value="HTH_CROC1"/>
    <property type="match status" value="1"/>
</dbReference>
<dbReference type="Pfam" id="PF01381">
    <property type="entry name" value="HTH_3"/>
    <property type="match status" value="1"/>
</dbReference>
<proteinExistence type="predicted"/>
<keyword evidence="3" id="KW-1185">Reference proteome</keyword>
<feature type="domain" description="HTH cro/C1-type" evidence="1">
    <location>
        <begin position="17"/>
        <end position="73"/>
    </location>
</feature>
<dbReference type="CDD" id="cd00093">
    <property type="entry name" value="HTH_XRE"/>
    <property type="match status" value="1"/>
</dbReference>
<evidence type="ECO:0000259" key="1">
    <source>
        <dbReference type="PROSITE" id="PS50943"/>
    </source>
</evidence>
<dbReference type="EMBL" id="JAJEQE010000064">
    <property type="protein sequence ID" value="MCC2150251.1"/>
    <property type="molecule type" value="Genomic_DNA"/>
</dbReference>
<evidence type="ECO:0000313" key="3">
    <source>
        <dbReference type="Proteomes" id="UP001299235"/>
    </source>
</evidence>
<gene>
    <name evidence="2" type="ORF">LKD42_13550</name>
</gene>
<reference evidence="2 3" key="1">
    <citation type="submission" date="2021-10" db="EMBL/GenBank/DDBJ databases">
        <title>Anaerobic single-cell dispensing facilitates the cultivation of human gut bacteria.</title>
        <authorList>
            <person name="Afrizal A."/>
        </authorList>
    </citation>
    <scope>NUCLEOTIDE SEQUENCE [LARGE SCALE GENOMIC DNA]</scope>
    <source>
        <strain evidence="2 3">CLA-AA-H246</strain>
    </source>
</reference>
<dbReference type="SMART" id="SM00530">
    <property type="entry name" value="HTH_XRE"/>
    <property type="match status" value="1"/>
</dbReference>
<dbReference type="Proteomes" id="UP001299235">
    <property type="component" value="Unassembled WGS sequence"/>
</dbReference>
<dbReference type="SUPFAM" id="SSF47413">
    <property type="entry name" value="lambda repressor-like DNA-binding domains"/>
    <property type="match status" value="1"/>
</dbReference>
<dbReference type="RefSeq" id="WP_022119396.1">
    <property type="nucleotide sequence ID" value="NZ_JAJEQE010000064.1"/>
</dbReference>
<comment type="caution">
    <text evidence="2">The sequence shown here is derived from an EMBL/GenBank/DDBJ whole genome shotgun (WGS) entry which is preliminary data.</text>
</comment>
<protein>
    <submittedName>
        <fullName evidence="2">Helix-turn-helix domain-containing protein</fullName>
    </submittedName>
</protein>
<organism evidence="2 3">
    <name type="scientific">Hominisplanchenecus faecis</name>
    <dbReference type="NCBI Taxonomy" id="2885351"/>
    <lineage>
        <taxon>Bacteria</taxon>
        <taxon>Bacillati</taxon>
        <taxon>Bacillota</taxon>
        <taxon>Clostridia</taxon>
        <taxon>Lachnospirales</taxon>
        <taxon>Lachnospiraceae</taxon>
        <taxon>Hominisplanchenecus</taxon>
    </lineage>
</organism>
<name>A0ABS8EYG8_9FIRM</name>
<dbReference type="InterPro" id="IPR010982">
    <property type="entry name" value="Lambda_DNA-bd_dom_sf"/>
</dbReference>
<evidence type="ECO:0000313" key="2">
    <source>
        <dbReference type="EMBL" id="MCC2150251.1"/>
    </source>
</evidence>
<accession>A0ABS8EYG8</accession>
<dbReference type="Gene3D" id="1.10.260.40">
    <property type="entry name" value="lambda repressor-like DNA-binding domains"/>
    <property type="match status" value="1"/>
</dbReference>
<dbReference type="InterPro" id="IPR001387">
    <property type="entry name" value="Cro/C1-type_HTH"/>
</dbReference>